<sequence>MSRKNFDPKPLTLPQPVWIIATYDENGVPNAMNAAWVSGKELF</sequence>
<keyword evidence="2" id="KW-1185">Reference proteome</keyword>
<proteinExistence type="predicted"/>
<evidence type="ECO:0000313" key="2">
    <source>
        <dbReference type="Proteomes" id="UP000187651"/>
    </source>
</evidence>
<accession>A0A1G9ZQS2</accession>
<dbReference type="Proteomes" id="UP000187651">
    <property type="component" value="Unassembled WGS sequence"/>
</dbReference>
<evidence type="ECO:0008006" key="3">
    <source>
        <dbReference type="Google" id="ProtNLM"/>
    </source>
</evidence>
<name>A0A1G9ZQS2_9FIRM</name>
<evidence type="ECO:0000313" key="1">
    <source>
        <dbReference type="EMBL" id="SDN23648.1"/>
    </source>
</evidence>
<dbReference type="InterPro" id="IPR012349">
    <property type="entry name" value="Split_barrel_FMN-bd"/>
</dbReference>
<dbReference type="AlphaFoldDB" id="A0A1G9ZQS2"/>
<dbReference type="Gene3D" id="2.30.110.10">
    <property type="entry name" value="Electron Transport, Fmn-binding Protein, Chain A"/>
    <property type="match status" value="1"/>
</dbReference>
<reference evidence="2" key="1">
    <citation type="submission" date="2016-10" db="EMBL/GenBank/DDBJ databases">
        <authorList>
            <person name="Varghese N."/>
            <person name="Submissions S."/>
        </authorList>
    </citation>
    <scope>NUCLEOTIDE SEQUENCE [LARGE SCALE GENOMIC DNA]</scope>
    <source>
        <strain evidence="2">M83</strain>
    </source>
</reference>
<dbReference type="EMBL" id="FNHZ01000009">
    <property type="protein sequence ID" value="SDN23648.1"/>
    <property type="molecule type" value="Genomic_DNA"/>
</dbReference>
<protein>
    <recommendedName>
        <fullName evidence="3">Flavin reductase family protein</fullName>
    </recommendedName>
</protein>
<gene>
    <name evidence="1" type="ORF">SAMN05216544_2218</name>
</gene>
<organism evidence="1 2">
    <name type="scientific">Lachnospira pectinoschiza</name>
    <dbReference type="NCBI Taxonomy" id="28052"/>
    <lineage>
        <taxon>Bacteria</taxon>
        <taxon>Bacillati</taxon>
        <taxon>Bacillota</taxon>
        <taxon>Clostridia</taxon>
        <taxon>Lachnospirales</taxon>
        <taxon>Lachnospiraceae</taxon>
        <taxon>Lachnospira</taxon>
    </lineage>
</organism>
<dbReference type="SUPFAM" id="SSF50475">
    <property type="entry name" value="FMN-binding split barrel"/>
    <property type="match status" value="1"/>
</dbReference>